<dbReference type="AlphaFoldDB" id="A0AB36R8G5"/>
<dbReference type="EMBL" id="NPKI01000020">
    <property type="protein sequence ID" value="PAQ00879.1"/>
    <property type="molecule type" value="Genomic_DNA"/>
</dbReference>
<keyword evidence="2" id="KW-1185">Reference proteome</keyword>
<reference evidence="2" key="1">
    <citation type="submission" date="2017-08" db="EMBL/GenBank/DDBJ databases">
        <title>Mesorhizobium wenxinae sp. nov., a novel rhizobial species isolated from root nodules of chickpea (Cicer arietinum L.).</title>
        <authorList>
            <person name="Zhang J."/>
        </authorList>
    </citation>
    <scope>NUCLEOTIDE SEQUENCE [LARGE SCALE GENOMIC DNA]</scope>
    <source>
        <strain evidence="2">USDA 3392</strain>
    </source>
</reference>
<comment type="caution">
    <text evidence="1">The sequence shown here is derived from an EMBL/GenBank/DDBJ whole genome shotgun (WGS) entry which is preliminary data.</text>
</comment>
<gene>
    <name evidence="1" type="ORF">CIT25_18125</name>
</gene>
<evidence type="ECO:0000313" key="1">
    <source>
        <dbReference type="EMBL" id="PAQ00879.1"/>
    </source>
</evidence>
<dbReference type="Proteomes" id="UP000216215">
    <property type="component" value="Unassembled WGS sequence"/>
</dbReference>
<name>A0AB36R8G5_9HYPH</name>
<evidence type="ECO:0000313" key="2">
    <source>
        <dbReference type="Proteomes" id="UP000216215"/>
    </source>
</evidence>
<sequence>MIADYEPTADAVRTLWEQFGPIDIVWNINPNGSPSPEAIDAGQELGCEVMKWDELREYLRTA</sequence>
<accession>A0AB36R8G5</accession>
<organism evidence="1 2">
    <name type="scientific">Mesorhizobium mediterraneum</name>
    <dbReference type="NCBI Taxonomy" id="43617"/>
    <lineage>
        <taxon>Bacteria</taxon>
        <taxon>Pseudomonadati</taxon>
        <taxon>Pseudomonadota</taxon>
        <taxon>Alphaproteobacteria</taxon>
        <taxon>Hyphomicrobiales</taxon>
        <taxon>Phyllobacteriaceae</taxon>
        <taxon>Mesorhizobium</taxon>
    </lineage>
</organism>
<protein>
    <submittedName>
        <fullName evidence="1">Uncharacterized protein</fullName>
    </submittedName>
</protein>
<proteinExistence type="predicted"/>